<dbReference type="InterPro" id="IPR001660">
    <property type="entry name" value="SAM"/>
</dbReference>
<dbReference type="InterPro" id="IPR013761">
    <property type="entry name" value="SAM/pointed_sf"/>
</dbReference>
<evidence type="ECO:0000256" key="8">
    <source>
        <dbReference type="ARBA" id="ARBA00023136"/>
    </source>
</evidence>
<evidence type="ECO:0000313" key="12">
    <source>
        <dbReference type="EnsemblMetazoa" id="CLYHEMP007721.1"/>
    </source>
</evidence>
<dbReference type="InterPro" id="IPR045221">
    <property type="entry name" value="Sphingomyelin_synth-like"/>
</dbReference>
<keyword evidence="8 10" id="KW-0472">Membrane</keyword>
<evidence type="ECO:0000256" key="7">
    <source>
        <dbReference type="ARBA" id="ARBA00023098"/>
    </source>
</evidence>
<dbReference type="GO" id="GO:0046513">
    <property type="term" value="P:ceramide biosynthetic process"/>
    <property type="evidence" value="ECO:0007669"/>
    <property type="project" value="TreeGrafter"/>
</dbReference>
<dbReference type="SMART" id="SM00454">
    <property type="entry name" value="SAM"/>
    <property type="match status" value="1"/>
</dbReference>
<organism evidence="12 13">
    <name type="scientific">Clytia hemisphaerica</name>
    <dbReference type="NCBI Taxonomy" id="252671"/>
    <lineage>
        <taxon>Eukaryota</taxon>
        <taxon>Metazoa</taxon>
        <taxon>Cnidaria</taxon>
        <taxon>Hydrozoa</taxon>
        <taxon>Hydroidolina</taxon>
        <taxon>Leptothecata</taxon>
        <taxon>Obeliida</taxon>
        <taxon>Clytiidae</taxon>
        <taxon>Clytia</taxon>
    </lineage>
</organism>
<feature type="region of interest" description="Disordered" evidence="9">
    <location>
        <begin position="109"/>
        <end position="153"/>
    </location>
</feature>
<dbReference type="PROSITE" id="PS50105">
    <property type="entry name" value="SAM_DOMAIN"/>
    <property type="match status" value="1"/>
</dbReference>
<keyword evidence="4 10" id="KW-0812">Transmembrane</keyword>
<feature type="domain" description="SAM" evidence="11">
    <location>
        <begin position="31"/>
        <end position="97"/>
    </location>
</feature>
<evidence type="ECO:0000256" key="10">
    <source>
        <dbReference type="SAM" id="Phobius"/>
    </source>
</evidence>
<evidence type="ECO:0000256" key="9">
    <source>
        <dbReference type="SAM" id="MobiDB-lite"/>
    </source>
</evidence>
<dbReference type="Pfam" id="PF14360">
    <property type="entry name" value="PAP2_C"/>
    <property type="match status" value="1"/>
</dbReference>
<dbReference type="CDD" id="cd09515">
    <property type="entry name" value="SAM_SGMS1-like"/>
    <property type="match status" value="1"/>
</dbReference>
<feature type="transmembrane region" description="Helical" evidence="10">
    <location>
        <begin position="316"/>
        <end position="333"/>
    </location>
</feature>
<evidence type="ECO:0000256" key="6">
    <source>
        <dbReference type="ARBA" id="ARBA00022989"/>
    </source>
</evidence>
<evidence type="ECO:0000256" key="5">
    <source>
        <dbReference type="ARBA" id="ARBA00022919"/>
    </source>
</evidence>
<dbReference type="Pfam" id="PF00536">
    <property type="entry name" value="SAM_1"/>
    <property type="match status" value="1"/>
</dbReference>
<comment type="subcellular location">
    <subcellularLocation>
        <location evidence="1">Membrane</location>
        <topology evidence="1">Multi-pass membrane protein</topology>
    </subcellularLocation>
</comment>
<dbReference type="GO" id="GO:0033188">
    <property type="term" value="F:sphingomyelin synthase activity"/>
    <property type="evidence" value="ECO:0007669"/>
    <property type="project" value="TreeGrafter"/>
</dbReference>
<evidence type="ECO:0000256" key="4">
    <source>
        <dbReference type="ARBA" id="ARBA00022692"/>
    </source>
</evidence>
<dbReference type="Proteomes" id="UP000594262">
    <property type="component" value="Unplaced"/>
</dbReference>
<proteinExistence type="inferred from homology"/>
<evidence type="ECO:0000259" key="11">
    <source>
        <dbReference type="PROSITE" id="PS50105"/>
    </source>
</evidence>
<evidence type="ECO:0000256" key="2">
    <source>
        <dbReference type="ARBA" id="ARBA00005441"/>
    </source>
</evidence>
<feature type="region of interest" description="Disordered" evidence="9">
    <location>
        <begin position="440"/>
        <end position="472"/>
    </location>
</feature>
<dbReference type="EnsemblMetazoa" id="CLYHEMT007721.1">
    <property type="protein sequence ID" value="CLYHEMP007721.1"/>
    <property type="gene ID" value="CLYHEMG007721"/>
</dbReference>
<dbReference type="GO" id="GO:0047493">
    <property type="term" value="F:ceramide cholinephosphotransferase activity"/>
    <property type="evidence" value="ECO:0007669"/>
    <property type="project" value="TreeGrafter"/>
</dbReference>
<dbReference type="AlphaFoldDB" id="A0A7M5VDB8"/>
<feature type="transmembrane region" description="Helical" evidence="10">
    <location>
        <begin position="220"/>
        <end position="241"/>
    </location>
</feature>
<sequence length="472" mass="53971">FRVTYLKKTRNKTRFKTQRKMSTSNKSIHEWTVSDVAEWLDENNLSKHKALLCDEHQIDGSALISLNESDLRKPPVEMTVLGDIKRITSAVDRLRAFNNAAMYNDFADGFSPKPGGGSGRKKRRKQRIMSFSDDEDNESLFTTDNPDGIDPRRVNPLEEEIKNALVSEYVRTAISAVYAFSVFLLAAFVLVVVHDRLPDTSNYPPLPDVVLETIPVIPSAFYWCEICGGILMSFWFLIIIFHKHRLVVFRRSCAISGTIFLLRCFTMYVTSMSVPGKHLQCSPTKYATFYNRAFRAFEIVSGGGMAMNGVRTCGDYMFSGHTATLTLLNFFVTEYTPRKWYVLHTFCWLLNAFGVFFILAAHEHYSIDVLIAFYISSRLFLYYHTLASTVQFRTSDQKRRRIWFPMFWFFEYGCRLVIPNEFEWPFTYRKLQDVFPSLRNDSSSGAGTPVKSSGGAGTPAKSGSTPGKKKKR</sequence>
<evidence type="ECO:0000256" key="3">
    <source>
        <dbReference type="ARBA" id="ARBA00022679"/>
    </source>
</evidence>
<dbReference type="GO" id="GO:0005789">
    <property type="term" value="C:endoplasmic reticulum membrane"/>
    <property type="evidence" value="ECO:0007669"/>
    <property type="project" value="TreeGrafter"/>
</dbReference>
<dbReference type="Gene3D" id="1.10.150.50">
    <property type="entry name" value="Transcription Factor, Ets-1"/>
    <property type="match status" value="1"/>
</dbReference>
<accession>A0A7M5VDB8</accession>
<feature type="transmembrane region" description="Helical" evidence="10">
    <location>
        <begin position="340"/>
        <end position="359"/>
    </location>
</feature>
<dbReference type="GO" id="GO:0005886">
    <property type="term" value="C:plasma membrane"/>
    <property type="evidence" value="ECO:0007669"/>
    <property type="project" value="TreeGrafter"/>
</dbReference>
<feature type="transmembrane region" description="Helical" evidence="10">
    <location>
        <begin position="172"/>
        <end position="193"/>
    </location>
</feature>
<dbReference type="OrthoDB" id="422827at2759"/>
<reference evidence="12" key="1">
    <citation type="submission" date="2021-01" db="UniProtKB">
        <authorList>
            <consortium name="EnsemblMetazoa"/>
        </authorList>
    </citation>
    <scope>IDENTIFICATION</scope>
</reference>
<keyword evidence="3" id="KW-0808">Transferase</keyword>
<evidence type="ECO:0000313" key="13">
    <source>
        <dbReference type="Proteomes" id="UP000594262"/>
    </source>
</evidence>
<dbReference type="SUPFAM" id="SSF47769">
    <property type="entry name" value="SAM/Pointed domain"/>
    <property type="match status" value="1"/>
</dbReference>
<name>A0A7M5VDB8_9CNID</name>
<dbReference type="PANTHER" id="PTHR21290">
    <property type="entry name" value="SPHINGOMYELIN SYNTHETASE"/>
    <property type="match status" value="1"/>
</dbReference>
<keyword evidence="13" id="KW-1185">Reference proteome</keyword>
<dbReference type="InterPro" id="IPR025749">
    <property type="entry name" value="Sphingomyelin_synth-like_dom"/>
</dbReference>
<feature type="transmembrane region" description="Helical" evidence="10">
    <location>
        <begin position="253"/>
        <end position="270"/>
    </location>
</feature>
<feature type="transmembrane region" description="Helical" evidence="10">
    <location>
        <begin position="371"/>
        <end position="392"/>
    </location>
</feature>
<keyword evidence="6 10" id="KW-1133">Transmembrane helix</keyword>
<comment type="similarity">
    <text evidence="2">Belongs to the sphingomyelin synthase family.</text>
</comment>
<dbReference type="GO" id="GO:0000139">
    <property type="term" value="C:Golgi membrane"/>
    <property type="evidence" value="ECO:0007669"/>
    <property type="project" value="TreeGrafter"/>
</dbReference>
<dbReference type="PANTHER" id="PTHR21290:SF25">
    <property type="entry name" value="SPHINGOMYELIN SYNTHASE-RELATED PROTEIN 1"/>
    <property type="match status" value="1"/>
</dbReference>
<evidence type="ECO:0000256" key="1">
    <source>
        <dbReference type="ARBA" id="ARBA00004141"/>
    </source>
</evidence>
<keyword evidence="5" id="KW-0746">Sphingolipid metabolism</keyword>
<protein>
    <recommendedName>
        <fullName evidence="11">SAM domain-containing protein</fullName>
    </recommendedName>
</protein>
<keyword evidence="7" id="KW-0443">Lipid metabolism</keyword>